<evidence type="ECO:0000256" key="1">
    <source>
        <dbReference type="ARBA" id="ARBA00007366"/>
    </source>
</evidence>
<dbReference type="Proteomes" id="UP001206925">
    <property type="component" value="Unassembled WGS sequence"/>
</dbReference>
<dbReference type="InterPro" id="IPR016024">
    <property type="entry name" value="ARM-type_fold"/>
</dbReference>
<dbReference type="GO" id="GO:0034198">
    <property type="term" value="P:cellular response to amino acid starvation"/>
    <property type="evidence" value="ECO:0007669"/>
    <property type="project" value="TreeGrafter"/>
</dbReference>
<evidence type="ECO:0000313" key="5">
    <source>
        <dbReference type="Proteomes" id="UP001206925"/>
    </source>
</evidence>
<dbReference type="InterPro" id="IPR056810">
    <property type="entry name" value="GNC1-like_N"/>
</dbReference>
<name>A0AAD5C2R5_AMBAR</name>
<accession>A0AAD5C2R5</accession>
<comment type="similarity">
    <text evidence="1">Belongs to the GCN1 family.</text>
</comment>
<dbReference type="PANTHER" id="PTHR23346:SF7">
    <property type="entry name" value="STALLED RIBOSOME SENSOR GCN1"/>
    <property type="match status" value="1"/>
</dbReference>
<keyword evidence="5" id="KW-1185">Reference proteome</keyword>
<evidence type="ECO:0000313" key="4">
    <source>
        <dbReference type="EMBL" id="KAI7734032.1"/>
    </source>
</evidence>
<dbReference type="InterPro" id="IPR011989">
    <property type="entry name" value="ARM-like"/>
</dbReference>
<sequence>MEPLASLASTIPTSSTKKRIQIFCSQIPSILLDSEMSSESASQLVDLIFMTLYIYDDRGSRKAVIFMKTFAANLVPTMEKQLKLQSHVGCSRLMKWSTLLLSKSQFISLSKVAFSRVAAAQASCLQISIQASSLERKACRKAFIHSLLESPSIFGLYMEELKDGKISYKSCPEMLCVMLDFSSSKAALFEQWKPVYLDMYVQSVLNAKDKPTKTLSEAFRSLYLQLSHEDFKNIIIPSSVKMLKRNPELVLESIGVLLRHVNLDLSKYGGEILSVVLSQARHVDESRRIAALDIVKCLSSKSSNPDAIESMVNVVKAVIGGSEGRLAFPYQRVGMINALQDLSRCPEGKYLSSLSVTVCGLLLTIYKDDGNEEVKLACLSALALWVARSTDAIGPELVSFFSSGLKEKESLRRGHLRSLRNICKNADAVLPISSLLMPLIQLVKTGFTKAAQRLDGIYSLLIVVKIAAADIRADENVSKEKIWSLISQNEPSVVPVATASKLSVEDCETCIDLLESLFVDHPHSLSFWDIRKAAYSCTKKILSAAPRLFEILLIEYSEYLTVVGEKVLAKSSETENSLDTPGAFVPSVEVLVKALLVISFGVLAAGPSSCIRLIFCSHHPCLVGTAKKDAVWKRLQKCLRALGFDVIGHVMTDVSNMCQSMDSKN</sequence>
<feature type="domain" description="Stalled ribosome sensor GCN1-like N-terminal" evidence="3">
    <location>
        <begin position="193"/>
        <end position="326"/>
    </location>
</feature>
<dbReference type="SUPFAM" id="SSF48371">
    <property type="entry name" value="ARM repeat"/>
    <property type="match status" value="1"/>
</dbReference>
<protein>
    <recommendedName>
        <fullName evidence="3">Stalled ribosome sensor GCN1-like N-terminal domain-containing protein</fullName>
    </recommendedName>
</protein>
<dbReference type="Gene3D" id="1.25.10.10">
    <property type="entry name" value="Leucine-rich Repeat Variant"/>
    <property type="match status" value="1"/>
</dbReference>
<evidence type="ECO:0000259" key="3">
    <source>
        <dbReference type="Pfam" id="PF24993"/>
    </source>
</evidence>
<feature type="non-terminal residue" evidence="4">
    <location>
        <position position="665"/>
    </location>
</feature>
<comment type="caution">
    <text evidence="4">The sequence shown here is derived from an EMBL/GenBank/DDBJ whole genome shotgun (WGS) entry which is preliminary data.</text>
</comment>
<organism evidence="4 5">
    <name type="scientific">Ambrosia artemisiifolia</name>
    <name type="common">Common ragweed</name>
    <dbReference type="NCBI Taxonomy" id="4212"/>
    <lineage>
        <taxon>Eukaryota</taxon>
        <taxon>Viridiplantae</taxon>
        <taxon>Streptophyta</taxon>
        <taxon>Embryophyta</taxon>
        <taxon>Tracheophyta</taxon>
        <taxon>Spermatophyta</taxon>
        <taxon>Magnoliopsida</taxon>
        <taxon>eudicotyledons</taxon>
        <taxon>Gunneridae</taxon>
        <taxon>Pentapetalae</taxon>
        <taxon>asterids</taxon>
        <taxon>campanulids</taxon>
        <taxon>Asterales</taxon>
        <taxon>Asteraceae</taxon>
        <taxon>Asteroideae</taxon>
        <taxon>Heliantheae alliance</taxon>
        <taxon>Heliantheae</taxon>
        <taxon>Ambrosia</taxon>
    </lineage>
</organism>
<dbReference type="AlphaFoldDB" id="A0AAD5C2R5"/>
<evidence type="ECO:0000256" key="2">
    <source>
        <dbReference type="ARBA" id="ARBA00022737"/>
    </source>
</evidence>
<dbReference type="PANTHER" id="PTHR23346">
    <property type="entry name" value="TRANSLATIONAL ACTIVATOR GCN1-RELATED"/>
    <property type="match status" value="1"/>
</dbReference>
<proteinExistence type="inferred from homology"/>
<reference evidence="4" key="1">
    <citation type="submission" date="2022-06" db="EMBL/GenBank/DDBJ databases">
        <title>Uncovering the hologenomic basis of an extraordinary plant invasion.</title>
        <authorList>
            <person name="Bieker V.C."/>
            <person name="Martin M.D."/>
            <person name="Gilbert T."/>
            <person name="Hodgins K."/>
            <person name="Battlay P."/>
            <person name="Petersen B."/>
            <person name="Wilson J."/>
        </authorList>
    </citation>
    <scope>NUCLEOTIDE SEQUENCE</scope>
    <source>
        <strain evidence="4">AA19_3_7</strain>
        <tissue evidence="4">Leaf</tissue>
    </source>
</reference>
<keyword evidence="2" id="KW-0677">Repeat</keyword>
<dbReference type="EMBL" id="JAMZMK010009848">
    <property type="protein sequence ID" value="KAI7734032.1"/>
    <property type="molecule type" value="Genomic_DNA"/>
</dbReference>
<dbReference type="GO" id="GO:0006417">
    <property type="term" value="P:regulation of translation"/>
    <property type="evidence" value="ECO:0007669"/>
    <property type="project" value="TreeGrafter"/>
</dbReference>
<gene>
    <name evidence="4" type="ORF">M8C21_026549</name>
</gene>
<dbReference type="GO" id="GO:0019887">
    <property type="term" value="F:protein kinase regulator activity"/>
    <property type="evidence" value="ECO:0007669"/>
    <property type="project" value="TreeGrafter"/>
</dbReference>
<dbReference type="Pfam" id="PF24993">
    <property type="entry name" value="GNC1_N"/>
    <property type="match status" value="1"/>
</dbReference>
<dbReference type="GO" id="GO:0005829">
    <property type="term" value="C:cytosol"/>
    <property type="evidence" value="ECO:0007669"/>
    <property type="project" value="TreeGrafter"/>
</dbReference>